<organism evidence="1 2">
    <name type="scientific">Fibrella rubiginis</name>
    <dbReference type="NCBI Taxonomy" id="2817060"/>
    <lineage>
        <taxon>Bacteria</taxon>
        <taxon>Pseudomonadati</taxon>
        <taxon>Bacteroidota</taxon>
        <taxon>Cytophagia</taxon>
        <taxon>Cytophagales</taxon>
        <taxon>Spirosomataceae</taxon>
        <taxon>Fibrella</taxon>
    </lineage>
</organism>
<proteinExistence type="predicted"/>
<gene>
    <name evidence="1" type="ORF">J2I47_01775</name>
</gene>
<dbReference type="PANTHER" id="PTHR36839">
    <property type="entry name" value="METALLO-BETA-LACTAMASE FAMILY PROTEIN (AFU_ORTHOLOGUE AFUA_5G12770)"/>
    <property type="match status" value="1"/>
</dbReference>
<dbReference type="InterPro" id="IPR036866">
    <property type="entry name" value="RibonucZ/Hydroxyglut_hydro"/>
</dbReference>
<comment type="caution">
    <text evidence="1">The sequence shown here is derived from an EMBL/GenBank/DDBJ whole genome shotgun (WGS) entry which is preliminary data.</text>
</comment>
<dbReference type="Gene3D" id="3.60.15.10">
    <property type="entry name" value="Ribonuclease Z/Hydroxyacylglutathione hydrolase-like"/>
    <property type="match status" value="1"/>
</dbReference>
<dbReference type="SUPFAM" id="SSF56281">
    <property type="entry name" value="Metallo-hydrolase/oxidoreductase"/>
    <property type="match status" value="1"/>
</dbReference>
<dbReference type="AlphaFoldDB" id="A0A939GEV5"/>
<accession>A0A939GEV5</accession>
<protein>
    <submittedName>
        <fullName evidence="1">MBL fold metallo-hydrolase</fullName>
    </submittedName>
</protein>
<name>A0A939GEV5_9BACT</name>
<evidence type="ECO:0000313" key="2">
    <source>
        <dbReference type="Proteomes" id="UP000664034"/>
    </source>
</evidence>
<dbReference type="Proteomes" id="UP000664034">
    <property type="component" value="Unassembled WGS sequence"/>
</dbReference>
<evidence type="ECO:0000313" key="1">
    <source>
        <dbReference type="EMBL" id="MBO0935267.1"/>
    </source>
</evidence>
<reference evidence="1" key="1">
    <citation type="submission" date="2021-03" db="EMBL/GenBank/DDBJ databases">
        <title>Fibrella sp. HMF5335 genome sequencing and assembly.</title>
        <authorList>
            <person name="Kang H."/>
            <person name="Kim H."/>
            <person name="Bae S."/>
            <person name="Joh K."/>
        </authorList>
    </citation>
    <scope>NUCLEOTIDE SEQUENCE</scope>
    <source>
        <strain evidence="1">HMF5335</strain>
    </source>
</reference>
<keyword evidence="2" id="KW-1185">Reference proteome</keyword>
<sequence>MNQFPICTTCGTQYRPDHAPELGCPICLDDRQYVPETGQTWTSLSELDKHYSVIIRPLQAHLYELKMVPTFAIGQRALLLKTPEGNILWDCIALLNEPTVAFIRANGGLRAIAFSHPHYYTTMHEWAETFDCPIYIHEHDQPWIYGPLGRVRLWSGAETALWSGVKLINVGGHFPESSILHVPFLSAHGTLLCGDTFYIAPSKRHIAVMYSYPNRIPLPIAEVQRIKALMQTIPFDAMHGFYDDQNIDHHAKTLLFTSLDRYR</sequence>
<dbReference type="RefSeq" id="WP_207362828.1">
    <property type="nucleotide sequence ID" value="NZ_JAFMYV010000001.1"/>
</dbReference>
<dbReference type="PANTHER" id="PTHR36839:SF1">
    <property type="entry name" value="METALLO-BETA-LACTAMASE FAMILY PROTEIN (AFU_ORTHOLOGUE AFUA_5G12770)"/>
    <property type="match status" value="1"/>
</dbReference>
<dbReference type="EMBL" id="JAFMYV010000001">
    <property type="protein sequence ID" value="MBO0935267.1"/>
    <property type="molecule type" value="Genomic_DNA"/>
</dbReference>